<feature type="region of interest" description="Disordered" evidence="1">
    <location>
        <begin position="1"/>
        <end position="169"/>
    </location>
</feature>
<evidence type="ECO:0000256" key="1">
    <source>
        <dbReference type="SAM" id="MobiDB-lite"/>
    </source>
</evidence>
<feature type="transmembrane region" description="Helical" evidence="2">
    <location>
        <begin position="1406"/>
        <end position="1427"/>
    </location>
</feature>
<feature type="compositionally biased region" description="Acidic residues" evidence="1">
    <location>
        <begin position="610"/>
        <end position="619"/>
    </location>
</feature>
<organism evidence="4 5">
    <name type="scientific">Rhypophila decipiens</name>
    <dbReference type="NCBI Taxonomy" id="261697"/>
    <lineage>
        <taxon>Eukaryota</taxon>
        <taxon>Fungi</taxon>
        <taxon>Dikarya</taxon>
        <taxon>Ascomycota</taxon>
        <taxon>Pezizomycotina</taxon>
        <taxon>Sordariomycetes</taxon>
        <taxon>Sordariomycetidae</taxon>
        <taxon>Sordariales</taxon>
        <taxon>Naviculisporaceae</taxon>
        <taxon>Rhypophila</taxon>
    </lineage>
</organism>
<evidence type="ECO:0000313" key="5">
    <source>
        <dbReference type="Proteomes" id="UP001301769"/>
    </source>
</evidence>
<feature type="compositionally biased region" description="Basic residues" evidence="1">
    <location>
        <begin position="58"/>
        <end position="72"/>
    </location>
</feature>
<feature type="compositionally biased region" description="Basic and acidic residues" evidence="1">
    <location>
        <begin position="372"/>
        <end position="383"/>
    </location>
</feature>
<feature type="transmembrane region" description="Helical" evidence="2">
    <location>
        <begin position="1206"/>
        <end position="1226"/>
    </location>
</feature>
<dbReference type="GO" id="GO:0016887">
    <property type="term" value="F:ATP hydrolysis activity"/>
    <property type="evidence" value="ECO:0007669"/>
    <property type="project" value="InterPro"/>
</dbReference>
<keyword evidence="2" id="KW-1133">Transmembrane helix</keyword>
<evidence type="ECO:0000259" key="3">
    <source>
        <dbReference type="SMART" id="SM00382"/>
    </source>
</evidence>
<feature type="compositionally biased region" description="Low complexity" evidence="1">
    <location>
        <begin position="142"/>
        <end position="153"/>
    </location>
</feature>
<feature type="transmembrane region" description="Helical" evidence="2">
    <location>
        <begin position="1461"/>
        <end position="1481"/>
    </location>
</feature>
<dbReference type="Pfam" id="PF22942">
    <property type="entry name" value="DUF7025"/>
    <property type="match status" value="1"/>
</dbReference>
<dbReference type="Pfam" id="PF00004">
    <property type="entry name" value="AAA"/>
    <property type="match status" value="1"/>
</dbReference>
<keyword evidence="2" id="KW-0472">Membrane</keyword>
<dbReference type="EMBL" id="MU858188">
    <property type="protein sequence ID" value="KAK4209980.1"/>
    <property type="molecule type" value="Genomic_DNA"/>
</dbReference>
<dbReference type="PANTHER" id="PTHR46411:SF1">
    <property type="entry name" value="FAMILY ATPASE, PUTATIVE (AFU_ORTHOLOGUE AFUA_7G05752)-RELATED"/>
    <property type="match status" value="1"/>
</dbReference>
<feature type="region of interest" description="Disordered" evidence="1">
    <location>
        <begin position="654"/>
        <end position="705"/>
    </location>
</feature>
<keyword evidence="5" id="KW-1185">Reference proteome</keyword>
<evidence type="ECO:0000256" key="2">
    <source>
        <dbReference type="SAM" id="Phobius"/>
    </source>
</evidence>
<feature type="domain" description="AAA+ ATPase" evidence="3">
    <location>
        <begin position="781"/>
        <end position="905"/>
    </location>
</feature>
<feature type="compositionally biased region" description="Basic and acidic residues" evidence="1">
    <location>
        <begin position="661"/>
        <end position="685"/>
    </location>
</feature>
<dbReference type="PANTHER" id="PTHR46411">
    <property type="entry name" value="FAMILY ATPASE, PUTATIVE-RELATED"/>
    <property type="match status" value="1"/>
</dbReference>
<feature type="region of interest" description="Disordered" evidence="1">
    <location>
        <begin position="225"/>
        <end position="248"/>
    </location>
</feature>
<feature type="transmembrane region" description="Helical" evidence="2">
    <location>
        <begin position="1306"/>
        <end position="1324"/>
    </location>
</feature>
<evidence type="ECO:0000313" key="4">
    <source>
        <dbReference type="EMBL" id="KAK4209980.1"/>
    </source>
</evidence>
<dbReference type="Pfam" id="PF23317">
    <property type="entry name" value="YVC1_C"/>
    <property type="match status" value="1"/>
</dbReference>
<feature type="transmembrane region" description="Helical" evidence="2">
    <location>
        <begin position="1493"/>
        <end position="1511"/>
    </location>
</feature>
<dbReference type="InterPro" id="IPR003593">
    <property type="entry name" value="AAA+_ATPase"/>
</dbReference>
<dbReference type="InterPro" id="IPR056337">
    <property type="entry name" value="LHD_YVC1"/>
</dbReference>
<dbReference type="GO" id="GO:0005524">
    <property type="term" value="F:ATP binding"/>
    <property type="evidence" value="ECO:0007669"/>
    <property type="project" value="InterPro"/>
</dbReference>
<feature type="compositionally biased region" description="Acidic residues" evidence="1">
    <location>
        <begin position="85"/>
        <end position="104"/>
    </location>
</feature>
<comment type="caution">
    <text evidence="4">The sequence shown here is derived from an EMBL/GenBank/DDBJ whole genome shotgun (WGS) entry which is preliminary data.</text>
</comment>
<feature type="transmembrane region" description="Helical" evidence="2">
    <location>
        <begin position="1262"/>
        <end position="1286"/>
    </location>
</feature>
<sequence length="1610" mass="182426">MEPAEKTTVDVREGVPPTPAKTEEPKPPAETGTKSPEGGDPKSTAGNEGSKKATKEKCGKRHAKTKQKKSKKQSPGTSSSSESASNDEAENSSSSDSEDTQSESEDTKKKRVTRKRQDIQKSKKKTRAKKSKKPTKSKTEPASESDSDSSSSDSEADNNSGDDDDDQRTQQQDIAGRIALMQLQQLQQQNQNNYQSMPYAYQYGNMGGNTQALYDTGTRLNAVAPPGSRARRGGAQAGGRNLALGNIDPQTWLDGRQAQKDKQKKAKASKLDYKRVDQVWDNTIHNYKLQDTAEGKVDAQYDEFLFHVRRTFDWEGKFKATIIDIKSKLLRECLQDVMGNIKGVSLVEETPKLDPNMLFLYLEDLRKHLKELKKTKPPRGDKHERKKQQKRIDSKRQHLKVLVKYIDKDYADTKKRFVVMVPYAHPSPSNEFCSLYPMLENGLITFDLLWALWKPNTLAYTSTYGSHDEPRVFKVEMAEKHYSIMKGEYYYIEGKYFEYDGKQFGFGSMAEEIGDFRGARKITSLNCYPLAYHKSKTQLRKDLIERGKKFVALSGVHYKSHQGMAYYKKKKSVIKVNINGRIMIDPSIHRRINPNYPISLVRPKDHDVISDDEDSDDESGCCGSQSDIGDDPGLEADDEKVKYVTKVIQDDKGNVTHVRMPKMDNEETSKEKLDKVTSKDEKAAEESGDSTPPEDEEEKKPPEFSDEEYLIASPVVLGFAFAEKLWLEFTVSGVKEIQWNETAYESLVLEPKTKDIVKALVESHKYHAAESIDDVIQGKGKGLVAVLHGPPGTGKTLTAEGISELLKCPLYMVSAGELGTDSRYLESELQKILDICHAWGAILLLDEADVFLEKRNMHDIHRNALVSIFLRQLEYFQGILFLTTNRVETFDDAFQSRIHIALRYDSLDQRAKKAIFKIFIERVRVLEKIKTMPFTDEDLNTLARHDLNGRQIKNTVRTAQALAVNKREPLAMSHIKQVLDVQINFERDLKGGTGRLLPRYHEEAIHSAIPAEAVTEVALRLRHLIEECVPCELSEDSITRPHSKIITKKVIKAAKEAGGQDRAACVVYCLLVNKRWWKHQALVELWDAELHLLRALACEVIAKQLIESEDDDDYLLHSVLLKRYSIIVDGRPTTPTNVIEKAVDLHALRVIGSSGYQKCISYLWKGWLVQDENDPSTFVDYKGRDNTSYIAHLDPDRMRTPMYQNATQMLISFIYLALYTSAINTVNPGGDIDIVEGLLYVFTLGFIFDELAKFWKAGYHILGFWTALNALLYTMVSTSLVLRFIALSHHNNDPEGLRHHYNTLSYNFLAVSAPVFWIRLLLYLDSFRFFGAMLVVLKVMMKESIIFFALLAVIIIGFLQSFIGLDYADDQVAGDTVFIIQSMANAIMQSPDFSGFEKFQHPFGLILYYCFTFVVMVVLLNILIALYNSAYEDIYGNANDEFLAMFAQKTMMFVRAPDENVYIAPFNLIEIFLIAIPLEWWMDKKLYEHINDYVMATIYSPLLLVSAYFEVRTAQDIVANRARGDGDDDTVEEWEQMASHLDFEADGWSKRVMGAKSNLEEDANVIELRRLKGEVEELKKMIEQLHKAVVTGNAGESAGTSSENGAEDGL</sequence>
<feature type="region of interest" description="Disordered" evidence="1">
    <location>
        <begin position="597"/>
        <end position="636"/>
    </location>
</feature>
<dbReference type="InterPro" id="IPR054289">
    <property type="entry name" value="DUF7025"/>
</dbReference>
<gene>
    <name evidence="4" type="ORF">QBC37DRAFT_443025</name>
</gene>
<dbReference type="Gene3D" id="3.40.50.300">
    <property type="entry name" value="P-loop containing nucleotide triphosphate hydrolases"/>
    <property type="match status" value="1"/>
</dbReference>
<dbReference type="InterPro" id="IPR027417">
    <property type="entry name" value="P-loop_NTPase"/>
</dbReference>
<name>A0AAN7B6J1_9PEZI</name>
<dbReference type="Pfam" id="PF23190">
    <property type="entry name" value="LHD_TRPY1"/>
    <property type="match status" value="1"/>
</dbReference>
<feature type="compositionally biased region" description="Basic residues" evidence="1">
    <location>
        <begin position="122"/>
        <end position="136"/>
    </location>
</feature>
<feature type="compositionally biased region" description="Acidic residues" evidence="1">
    <location>
        <begin position="154"/>
        <end position="166"/>
    </location>
</feature>
<feature type="compositionally biased region" description="Low complexity" evidence="1">
    <location>
        <begin position="73"/>
        <end position="84"/>
    </location>
</feature>
<feature type="region of interest" description="Disordered" evidence="1">
    <location>
        <begin position="372"/>
        <end position="394"/>
    </location>
</feature>
<accession>A0AAN7B6J1</accession>
<dbReference type="Proteomes" id="UP001301769">
    <property type="component" value="Unassembled WGS sequence"/>
</dbReference>
<protein>
    <recommendedName>
        <fullName evidence="3">AAA+ ATPase domain-containing protein</fullName>
    </recommendedName>
</protein>
<reference evidence="4" key="1">
    <citation type="journal article" date="2023" name="Mol. Phylogenet. Evol.">
        <title>Genome-scale phylogeny and comparative genomics of the fungal order Sordariales.</title>
        <authorList>
            <person name="Hensen N."/>
            <person name="Bonometti L."/>
            <person name="Westerberg I."/>
            <person name="Brannstrom I.O."/>
            <person name="Guillou S."/>
            <person name="Cros-Aarteil S."/>
            <person name="Calhoun S."/>
            <person name="Haridas S."/>
            <person name="Kuo A."/>
            <person name="Mondo S."/>
            <person name="Pangilinan J."/>
            <person name="Riley R."/>
            <person name="LaButti K."/>
            <person name="Andreopoulos B."/>
            <person name="Lipzen A."/>
            <person name="Chen C."/>
            <person name="Yan M."/>
            <person name="Daum C."/>
            <person name="Ng V."/>
            <person name="Clum A."/>
            <person name="Steindorff A."/>
            <person name="Ohm R.A."/>
            <person name="Martin F."/>
            <person name="Silar P."/>
            <person name="Natvig D.O."/>
            <person name="Lalanne C."/>
            <person name="Gautier V."/>
            <person name="Ament-Velasquez S.L."/>
            <person name="Kruys A."/>
            <person name="Hutchinson M.I."/>
            <person name="Powell A.J."/>
            <person name="Barry K."/>
            <person name="Miller A.N."/>
            <person name="Grigoriev I.V."/>
            <person name="Debuchy R."/>
            <person name="Gladieux P."/>
            <person name="Hiltunen Thoren M."/>
            <person name="Johannesson H."/>
        </authorList>
    </citation>
    <scope>NUCLEOTIDE SEQUENCE</scope>
    <source>
        <strain evidence="4">PSN293</strain>
    </source>
</reference>
<reference evidence="4" key="2">
    <citation type="submission" date="2023-05" db="EMBL/GenBank/DDBJ databases">
        <authorList>
            <consortium name="Lawrence Berkeley National Laboratory"/>
            <person name="Steindorff A."/>
            <person name="Hensen N."/>
            <person name="Bonometti L."/>
            <person name="Westerberg I."/>
            <person name="Brannstrom I.O."/>
            <person name="Guillou S."/>
            <person name="Cros-Aarteil S."/>
            <person name="Calhoun S."/>
            <person name="Haridas S."/>
            <person name="Kuo A."/>
            <person name="Mondo S."/>
            <person name="Pangilinan J."/>
            <person name="Riley R."/>
            <person name="Labutti K."/>
            <person name="Andreopoulos B."/>
            <person name="Lipzen A."/>
            <person name="Chen C."/>
            <person name="Yanf M."/>
            <person name="Daum C."/>
            <person name="Ng V."/>
            <person name="Clum A."/>
            <person name="Ohm R."/>
            <person name="Martin F."/>
            <person name="Silar P."/>
            <person name="Natvig D."/>
            <person name="Lalanne C."/>
            <person name="Gautier V."/>
            <person name="Ament-Velasquez S.L."/>
            <person name="Kruys A."/>
            <person name="Hutchinson M.I."/>
            <person name="Powell A.J."/>
            <person name="Barry K."/>
            <person name="Miller A.N."/>
            <person name="Grigoriev I.V."/>
            <person name="Debuchy R."/>
            <person name="Gladieux P."/>
            <person name="Thoren M.H."/>
            <person name="Johannesson H."/>
        </authorList>
    </citation>
    <scope>NUCLEOTIDE SEQUENCE</scope>
    <source>
        <strain evidence="4">PSN293</strain>
    </source>
</reference>
<feature type="transmembrane region" description="Helical" evidence="2">
    <location>
        <begin position="1345"/>
        <end position="1363"/>
    </location>
</feature>
<feature type="compositionally biased region" description="Acidic residues" evidence="1">
    <location>
        <begin position="686"/>
        <end position="697"/>
    </location>
</feature>
<feature type="compositionally biased region" description="Basic and acidic residues" evidence="1">
    <location>
        <begin position="1"/>
        <end position="13"/>
    </location>
</feature>
<dbReference type="InterPro" id="IPR056336">
    <property type="entry name" value="YVC1_C"/>
</dbReference>
<dbReference type="CDD" id="cd19481">
    <property type="entry name" value="RecA-like_protease"/>
    <property type="match status" value="1"/>
</dbReference>
<dbReference type="InterPro" id="IPR003959">
    <property type="entry name" value="ATPase_AAA_core"/>
</dbReference>
<proteinExistence type="predicted"/>
<dbReference type="SUPFAM" id="SSF52540">
    <property type="entry name" value="P-loop containing nucleoside triphosphate hydrolases"/>
    <property type="match status" value="1"/>
</dbReference>
<dbReference type="SMART" id="SM00382">
    <property type="entry name" value="AAA"/>
    <property type="match status" value="1"/>
</dbReference>
<keyword evidence="2" id="KW-0812">Transmembrane</keyword>